<proteinExistence type="predicted"/>
<keyword evidence="5 7" id="KW-0472">Membrane</keyword>
<dbReference type="Proteomes" id="UP001432180">
    <property type="component" value="Chromosome"/>
</dbReference>
<evidence type="ECO:0000313" key="8">
    <source>
        <dbReference type="EMBL" id="WPL18922.1"/>
    </source>
</evidence>
<feature type="transmembrane region" description="Helical" evidence="7">
    <location>
        <begin position="47"/>
        <end position="69"/>
    </location>
</feature>
<feature type="transmembrane region" description="Helical" evidence="7">
    <location>
        <begin position="128"/>
        <end position="154"/>
    </location>
</feature>
<dbReference type="EMBL" id="CP121472">
    <property type="protein sequence ID" value="WPL18922.1"/>
    <property type="molecule type" value="Genomic_DNA"/>
</dbReference>
<reference evidence="8 9" key="1">
    <citation type="journal article" date="2023" name="Microorganisms">
        <title>Thiorhodovibrio frisius and Trv. litoralis spp. nov., Two Novel Members from a Clade of Fastidious Purple Sulfur Bacteria That Exhibit Unique Red-Shifted Light-Harvesting Capabilities.</title>
        <authorList>
            <person name="Methner A."/>
            <person name="Kuzyk S.B."/>
            <person name="Petersen J."/>
            <person name="Bauer S."/>
            <person name="Brinkmann H."/>
            <person name="Sichau K."/>
            <person name="Wanner G."/>
            <person name="Wolf J."/>
            <person name="Neumann-Schaal M."/>
            <person name="Henke P."/>
            <person name="Tank M."/>
            <person name="Sproer C."/>
            <person name="Bunk B."/>
            <person name="Overmann J."/>
        </authorList>
    </citation>
    <scope>NUCLEOTIDE SEQUENCE [LARGE SCALE GENOMIC DNA]</scope>
    <source>
        <strain evidence="8 9">DSM 6702</strain>
    </source>
</reference>
<name>A0ABZ0SEJ4_9GAMM</name>
<organism evidence="8 9">
    <name type="scientific">Thiorhodovibrio winogradskyi</name>
    <dbReference type="NCBI Taxonomy" id="77007"/>
    <lineage>
        <taxon>Bacteria</taxon>
        <taxon>Pseudomonadati</taxon>
        <taxon>Pseudomonadota</taxon>
        <taxon>Gammaproteobacteria</taxon>
        <taxon>Chromatiales</taxon>
        <taxon>Chromatiaceae</taxon>
        <taxon>Thiorhodovibrio</taxon>
    </lineage>
</organism>
<dbReference type="Pfam" id="PF03788">
    <property type="entry name" value="LrgA"/>
    <property type="match status" value="1"/>
</dbReference>
<evidence type="ECO:0000256" key="4">
    <source>
        <dbReference type="ARBA" id="ARBA00022989"/>
    </source>
</evidence>
<feature type="compositionally biased region" description="Basic and acidic residues" evidence="6">
    <location>
        <begin position="20"/>
        <end position="29"/>
    </location>
</feature>
<evidence type="ECO:0000256" key="5">
    <source>
        <dbReference type="ARBA" id="ARBA00023136"/>
    </source>
</evidence>
<dbReference type="InterPro" id="IPR005538">
    <property type="entry name" value="LrgA/CidA"/>
</dbReference>
<evidence type="ECO:0000256" key="1">
    <source>
        <dbReference type="ARBA" id="ARBA00004651"/>
    </source>
</evidence>
<dbReference type="PANTHER" id="PTHR33931:SF2">
    <property type="entry name" value="HOLIN-LIKE PROTEIN CIDA"/>
    <property type="match status" value="1"/>
</dbReference>
<keyword evidence="9" id="KW-1185">Reference proteome</keyword>
<sequence length="165" mass="17481">MMLNHHLGKDPGENQGKNQGDARIRRATKDPGQQEQGQIGRVIPMPLGFIALLLLCQLIGEVLVLLLALPVPGPVLGMLLLFVGLVLRGGVPAGLGQVADGLLAHLSLLFVPAGVGVMLHLAMLRAEWLAVTLALVLSTVLTLVTTGLLMSALIRWREGPREEGS</sequence>
<evidence type="ECO:0000256" key="2">
    <source>
        <dbReference type="ARBA" id="ARBA00022475"/>
    </source>
</evidence>
<evidence type="ECO:0000256" key="7">
    <source>
        <dbReference type="SAM" id="Phobius"/>
    </source>
</evidence>
<feature type="region of interest" description="Disordered" evidence="6">
    <location>
        <begin position="1"/>
        <end position="36"/>
    </location>
</feature>
<feature type="transmembrane region" description="Helical" evidence="7">
    <location>
        <begin position="75"/>
        <end position="95"/>
    </location>
</feature>
<comment type="subcellular location">
    <subcellularLocation>
        <location evidence="1">Cell membrane</location>
        <topology evidence="1">Multi-pass membrane protein</topology>
    </subcellularLocation>
</comment>
<accession>A0ABZ0SEJ4</accession>
<evidence type="ECO:0000256" key="6">
    <source>
        <dbReference type="SAM" id="MobiDB-lite"/>
    </source>
</evidence>
<dbReference type="PANTHER" id="PTHR33931">
    <property type="entry name" value="HOLIN-LIKE PROTEIN CIDA-RELATED"/>
    <property type="match status" value="1"/>
</dbReference>
<feature type="transmembrane region" description="Helical" evidence="7">
    <location>
        <begin position="102"/>
        <end position="122"/>
    </location>
</feature>
<evidence type="ECO:0000313" key="9">
    <source>
        <dbReference type="Proteomes" id="UP001432180"/>
    </source>
</evidence>
<gene>
    <name evidence="8" type="primary">lrgA</name>
    <name evidence="8" type="ORF">Thiowin_04018</name>
</gene>
<keyword evidence="3 7" id="KW-0812">Transmembrane</keyword>
<dbReference type="RefSeq" id="WP_328984658.1">
    <property type="nucleotide sequence ID" value="NZ_CP121472.1"/>
</dbReference>
<keyword evidence="2" id="KW-1003">Cell membrane</keyword>
<protein>
    <submittedName>
        <fullName evidence="8">Antiholin-like protein LrgA</fullName>
    </submittedName>
</protein>
<keyword evidence="4 7" id="KW-1133">Transmembrane helix</keyword>
<evidence type="ECO:0000256" key="3">
    <source>
        <dbReference type="ARBA" id="ARBA00022692"/>
    </source>
</evidence>